<name>A0A448I657_MYCCI</name>
<feature type="compositionally biased region" description="Low complexity" evidence="1">
    <location>
        <begin position="125"/>
        <end position="137"/>
    </location>
</feature>
<accession>A0A448I657</accession>
<gene>
    <name evidence="3" type="ORF">NCTC10485_02111</name>
</gene>
<proteinExistence type="predicted"/>
<organism evidence="3 4">
    <name type="scientific">Mycolicibacterium chitae</name>
    <name type="common">Mycobacterium chitae</name>
    <dbReference type="NCBI Taxonomy" id="1792"/>
    <lineage>
        <taxon>Bacteria</taxon>
        <taxon>Bacillati</taxon>
        <taxon>Actinomycetota</taxon>
        <taxon>Actinomycetes</taxon>
        <taxon>Mycobacteriales</taxon>
        <taxon>Mycobacteriaceae</taxon>
        <taxon>Mycolicibacterium</taxon>
    </lineage>
</organism>
<dbReference type="RefSeq" id="WP_126333702.1">
    <property type="nucleotide sequence ID" value="NZ_AP022604.1"/>
</dbReference>
<evidence type="ECO:0000313" key="4">
    <source>
        <dbReference type="Proteomes" id="UP000282551"/>
    </source>
</evidence>
<feature type="signal peptide" evidence="2">
    <location>
        <begin position="1"/>
        <end position="36"/>
    </location>
</feature>
<reference evidence="3 4" key="1">
    <citation type="submission" date="2018-12" db="EMBL/GenBank/DDBJ databases">
        <authorList>
            <consortium name="Pathogen Informatics"/>
        </authorList>
    </citation>
    <scope>NUCLEOTIDE SEQUENCE [LARGE SCALE GENOMIC DNA]</scope>
    <source>
        <strain evidence="3 4">NCTC10485</strain>
    </source>
</reference>
<dbReference type="OrthoDB" id="4731062at2"/>
<keyword evidence="4" id="KW-1185">Reference proteome</keyword>
<sequence length="153" mass="15699">MTGQKTSRWRRAAVIGVTSVGLALGSLGAGAGTANADVLDELAQQYSTGSGAGLVANLLRASLELRAKGYNPKPADLAAIKAAMDRGPNQAPLVEALNGALANQRKALSHASGGRGQSPIQVGIMPNDNWNNPNPMDRTGGNNGNPVFEMPGR</sequence>
<evidence type="ECO:0000313" key="3">
    <source>
        <dbReference type="EMBL" id="VEG47823.1"/>
    </source>
</evidence>
<evidence type="ECO:0000256" key="1">
    <source>
        <dbReference type="SAM" id="MobiDB-lite"/>
    </source>
</evidence>
<feature type="region of interest" description="Disordered" evidence="1">
    <location>
        <begin position="108"/>
        <end position="153"/>
    </location>
</feature>
<dbReference type="AlphaFoldDB" id="A0A448I657"/>
<dbReference type="EMBL" id="LR134355">
    <property type="protein sequence ID" value="VEG47823.1"/>
    <property type="molecule type" value="Genomic_DNA"/>
</dbReference>
<dbReference type="Proteomes" id="UP000282551">
    <property type="component" value="Chromosome"/>
</dbReference>
<feature type="chain" id="PRO_5019061392" evidence="2">
    <location>
        <begin position="37"/>
        <end position="153"/>
    </location>
</feature>
<keyword evidence="2" id="KW-0732">Signal</keyword>
<protein>
    <submittedName>
        <fullName evidence="3">Uncharacterized protein</fullName>
    </submittedName>
</protein>
<evidence type="ECO:0000256" key="2">
    <source>
        <dbReference type="SAM" id="SignalP"/>
    </source>
</evidence>